<evidence type="ECO:0000256" key="1">
    <source>
        <dbReference type="ARBA" id="ARBA00023015"/>
    </source>
</evidence>
<sequence>METLKAETAVPLYEQIYEDIARRIETGEYKAGDKIPTETELLEQYGVSRVTVRRAMSRLVSENLLVKKAGKGTFVSMPAFLEATQSEGSFSKSVLLRNAIPGTRILFKGVVRAERGAAEALGMERGDQMICLKRLRLVNEIPSIFEVDFFPMCFDFLLDVDLKNKSLLEVIREKTGKAGNKSDSYISVKLASREQAKSLECSAGTPLLGVDQTVMTEQKEILYYNEQYIRSDRYKYYVGS</sequence>
<organism evidence="5 6">
    <name type="scientific">Candidatus Enterocloster faecavium</name>
    <dbReference type="NCBI Taxonomy" id="2838560"/>
    <lineage>
        <taxon>Bacteria</taxon>
        <taxon>Bacillati</taxon>
        <taxon>Bacillota</taxon>
        <taxon>Clostridia</taxon>
        <taxon>Lachnospirales</taxon>
        <taxon>Lachnospiraceae</taxon>
        <taxon>Enterocloster</taxon>
    </lineage>
</organism>
<dbReference type="Gene3D" id="1.10.10.10">
    <property type="entry name" value="Winged helix-like DNA-binding domain superfamily/Winged helix DNA-binding domain"/>
    <property type="match status" value="1"/>
</dbReference>
<dbReference type="SMART" id="SM00866">
    <property type="entry name" value="UTRA"/>
    <property type="match status" value="1"/>
</dbReference>
<keyword evidence="1" id="KW-0805">Transcription regulation</keyword>
<evidence type="ECO:0000259" key="4">
    <source>
        <dbReference type="PROSITE" id="PS50949"/>
    </source>
</evidence>
<dbReference type="InterPro" id="IPR036390">
    <property type="entry name" value="WH_DNA-bd_sf"/>
</dbReference>
<keyword evidence="3" id="KW-0804">Transcription</keyword>
<dbReference type="Proteomes" id="UP000886804">
    <property type="component" value="Unassembled WGS sequence"/>
</dbReference>
<dbReference type="InterPro" id="IPR011663">
    <property type="entry name" value="UTRA"/>
</dbReference>
<dbReference type="InterPro" id="IPR028978">
    <property type="entry name" value="Chorismate_lyase_/UTRA_dom_sf"/>
</dbReference>
<proteinExistence type="predicted"/>
<reference evidence="5" key="2">
    <citation type="submission" date="2021-04" db="EMBL/GenBank/DDBJ databases">
        <authorList>
            <person name="Gilroy R."/>
        </authorList>
    </citation>
    <scope>NUCLEOTIDE SEQUENCE</scope>
    <source>
        <strain evidence="5">CHK188-4685</strain>
    </source>
</reference>
<dbReference type="Gene3D" id="3.40.1410.10">
    <property type="entry name" value="Chorismate lyase-like"/>
    <property type="match status" value="1"/>
</dbReference>
<name>A0A9D2L7X6_9FIRM</name>
<dbReference type="GO" id="GO:0045892">
    <property type="term" value="P:negative regulation of DNA-templated transcription"/>
    <property type="evidence" value="ECO:0007669"/>
    <property type="project" value="TreeGrafter"/>
</dbReference>
<dbReference type="AlphaFoldDB" id="A0A9D2L7X6"/>
<evidence type="ECO:0000313" key="5">
    <source>
        <dbReference type="EMBL" id="HJB07648.1"/>
    </source>
</evidence>
<dbReference type="GO" id="GO:0003700">
    <property type="term" value="F:DNA-binding transcription factor activity"/>
    <property type="evidence" value="ECO:0007669"/>
    <property type="project" value="InterPro"/>
</dbReference>
<comment type="caution">
    <text evidence="5">The sequence shown here is derived from an EMBL/GenBank/DDBJ whole genome shotgun (WGS) entry which is preliminary data.</text>
</comment>
<dbReference type="PANTHER" id="PTHR44846">
    <property type="entry name" value="MANNOSYL-D-GLYCERATE TRANSPORT/METABOLISM SYSTEM REPRESSOR MNGR-RELATED"/>
    <property type="match status" value="1"/>
</dbReference>
<dbReference type="SMART" id="SM00345">
    <property type="entry name" value="HTH_GNTR"/>
    <property type="match status" value="1"/>
</dbReference>
<dbReference type="PROSITE" id="PS50949">
    <property type="entry name" value="HTH_GNTR"/>
    <property type="match status" value="1"/>
</dbReference>
<dbReference type="CDD" id="cd07377">
    <property type="entry name" value="WHTH_GntR"/>
    <property type="match status" value="1"/>
</dbReference>
<dbReference type="Pfam" id="PF07702">
    <property type="entry name" value="UTRA"/>
    <property type="match status" value="1"/>
</dbReference>
<gene>
    <name evidence="5" type="ORF">H9716_07235</name>
</gene>
<dbReference type="PRINTS" id="PR00035">
    <property type="entry name" value="HTHGNTR"/>
</dbReference>
<evidence type="ECO:0000256" key="3">
    <source>
        <dbReference type="ARBA" id="ARBA00023163"/>
    </source>
</evidence>
<accession>A0A9D2L7X6</accession>
<dbReference type="SUPFAM" id="SSF46785">
    <property type="entry name" value="Winged helix' DNA-binding domain"/>
    <property type="match status" value="1"/>
</dbReference>
<dbReference type="InterPro" id="IPR050679">
    <property type="entry name" value="Bact_HTH_transcr_reg"/>
</dbReference>
<feature type="domain" description="HTH gntR-type" evidence="4">
    <location>
        <begin position="10"/>
        <end position="78"/>
    </location>
</feature>
<evidence type="ECO:0000313" key="6">
    <source>
        <dbReference type="Proteomes" id="UP000886804"/>
    </source>
</evidence>
<dbReference type="Pfam" id="PF00392">
    <property type="entry name" value="GntR"/>
    <property type="match status" value="1"/>
</dbReference>
<dbReference type="GO" id="GO:0003677">
    <property type="term" value="F:DNA binding"/>
    <property type="evidence" value="ECO:0007669"/>
    <property type="project" value="UniProtKB-KW"/>
</dbReference>
<evidence type="ECO:0000256" key="2">
    <source>
        <dbReference type="ARBA" id="ARBA00023125"/>
    </source>
</evidence>
<dbReference type="PANTHER" id="PTHR44846:SF1">
    <property type="entry name" value="MANNOSYL-D-GLYCERATE TRANSPORT_METABOLISM SYSTEM REPRESSOR MNGR-RELATED"/>
    <property type="match status" value="1"/>
</dbReference>
<dbReference type="InterPro" id="IPR000524">
    <property type="entry name" value="Tscrpt_reg_HTH_GntR"/>
</dbReference>
<keyword evidence="2" id="KW-0238">DNA-binding</keyword>
<dbReference type="EMBL" id="DWYS01000088">
    <property type="protein sequence ID" value="HJB07648.1"/>
    <property type="molecule type" value="Genomic_DNA"/>
</dbReference>
<protein>
    <submittedName>
        <fullName evidence="5">GntR family transcriptional regulator</fullName>
    </submittedName>
</protein>
<dbReference type="SUPFAM" id="SSF64288">
    <property type="entry name" value="Chorismate lyase-like"/>
    <property type="match status" value="1"/>
</dbReference>
<reference evidence="5" key="1">
    <citation type="journal article" date="2021" name="PeerJ">
        <title>Extensive microbial diversity within the chicken gut microbiome revealed by metagenomics and culture.</title>
        <authorList>
            <person name="Gilroy R."/>
            <person name="Ravi A."/>
            <person name="Getino M."/>
            <person name="Pursley I."/>
            <person name="Horton D.L."/>
            <person name="Alikhan N.F."/>
            <person name="Baker D."/>
            <person name="Gharbi K."/>
            <person name="Hall N."/>
            <person name="Watson M."/>
            <person name="Adriaenssens E.M."/>
            <person name="Foster-Nyarko E."/>
            <person name="Jarju S."/>
            <person name="Secka A."/>
            <person name="Antonio M."/>
            <person name="Oren A."/>
            <person name="Chaudhuri R.R."/>
            <person name="La Ragione R."/>
            <person name="Hildebrand F."/>
            <person name="Pallen M.J."/>
        </authorList>
    </citation>
    <scope>NUCLEOTIDE SEQUENCE</scope>
    <source>
        <strain evidence="5">CHK188-4685</strain>
    </source>
</reference>
<dbReference type="FunFam" id="1.10.10.10:FF:000079">
    <property type="entry name" value="GntR family transcriptional regulator"/>
    <property type="match status" value="1"/>
</dbReference>
<dbReference type="InterPro" id="IPR036388">
    <property type="entry name" value="WH-like_DNA-bd_sf"/>
</dbReference>